<dbReference type="InterPro" id="IPR029055">
    <property type="entry name" value="Ntn_hydrolases_N"/>
</dbReference>
<accession>A0ABV9S654</accession>
<dbReference type="PANTHER" id="PTHR35527">
    <property type="entry name" value="CHOLOYLGLYCINE HYDROLASE"/>
    <property type="match status" value="1"/>
</dbReference>
<evidence type="ECO:0000313" key="5">
    <source>
        <dbReference type="Proteomes" id="UP001595859"/>
    </source>
</evidence>
<dbReference type="EMBL" id="JBHSIS010000010">
    <property type="protein sequence ID" value="MFC4856293.1"/>
    <property type="molecule type" value="Genomic_DNA"/>
</dbReference>
<feature type="signal peptide" evidence="2">
    <location>
        <begin position="1"/>
        <end position="20"/>
    </location>
</feature>
<dbReference type="Proteomes" id="UP001595859">
    <property type="component" value="Unassembled WGS sequence"/>
</dbReference>
<dbReference type="Pfam" id="PF03417">
    <property type="entry name" value="AAT"/>
    <property type="match status" value="1"/>
</dbReference>
<evidence type="ECO:0000313" key="4">
    <source>
        <dbReference type="EMBL" id="MFC4856293.1"/>
    </source>
</evidence>
<evidence type="ECO:0000256" key="1">
    <source>
        <dbReference type="SAM" id="MobiDB-lite"/>
    </source>
</evidence>
<feature type="chain" id="PRO_5047303805" evidence="2">
    <location>
        <begin position="21"/>
        <end position="305"/>
    </location>
</feature>
<sequence>MRLLVVLLVLVLAGCSAAPAPPAPSGPPPDTTSLRQLDDHPLWTMRYDGDYDRMKNVTQPTPTTPFGCSLFATNDANDPLFARNFDWDPAPAMLLFTDPDDGYASASMVDLSYLGVTDPAEEAGKLADAPLLPFDGMNEKGLAIGLAAVDDAQAGTRPDRPTVGSIRIIRLVLDTAATVEEAKRVFEEHNVDFDGGPPLHYLVADATGKSVAIEFVDGEVVALPTRTAVNFTLSGTDEATRRADNRYRTATDGLAPGMDWRAAMDLLSEVQQGQTQWSVVYGLKDRSVHVATGKRFDQVHELKLQ</sequence>
<dbReference type="RefSeq" id="WP_378058272.1">
    <property type="nucleotide sequence ID" value="NZ_JBHSIS010000010.1"/>
</dbReference>
<dbReference type="GO" id="GO:0016787">
    <property type="term" value="F:hydrolase activity"/>
    <property type="evidence" value="ECO:0007669"/>
    <property type="project" value="UniProtKB-KW"/>
</dbReference>
<protein>
    <submittedName>
        <fullName evidence="4">Carcinine hydrolase/isopenicillin-N N-acyltransferase family protein</fullName>
    </submittedName>
</protein>
<dbReference type="PANTHER" id="PTHR35527:SF2">
    <property type="entry name" value="HYDROLASE"/>
    <property type="match status" value="1"/>
</dbReference>
<organism evidence="4 5">
    <name type="scientific">Actinophytocola glycyrrhizae</name>
    <dbReference type="NCBI Taxonomy" id="2044873"/>
    <lineage>
        <taxon>Bacteria</taxon>
        <taxon>Bacillati</taxon>
        <taxon>Actinomycetota</taxon>
        <taxon>Actinomycetes</taxon>
        <taxon>Pseudonocardiales</taxon>
        <taxon>Pseudonocardiaceae</taxon>
    </lineage>
</organism>
<dbReference type="InterPro" id="IPR052193">
    <property type="entry name" value="Peptidase_C59"/>
</dbReference>
<keyword evidence="4" id="KW-0378">Hydrolase</keyword>
<evidence type="ECO:0000256" key="2">
    <source>
        <dbReference type="SAM" id="SignalP"/>
    </source>
</evidence>
<proteinExistence type="predicted"/>
<feature type="domain" description="Peptidase C45 hydrolase" evidence="3">
    <location>
        <begin position="75"/>
        <end position="219"/>
    </location>
</feature>
<evidence type="ECO:0000259" key="3">
    <source>
        <dbReference type="Pfam" id="PF03417"/>
    </source>
</evidence>
<keyword evidence="5" id="KW-1185">Reference proteome</keyword>
<gene>
    <name evidence="4" type="ORF">ACFPCV_22545</name>
</gene>
<feature type="region of interest" description="Disordered" evidence="1">
    <location>
        <begin position="19"/>
        <end position="39"/>
    </location>
</feature>
<name>A0ABV9S654_9PSEU</name>
<dbReference type="SUPFAM" id="SSF56235">
    <property type="entry name" value="N-terminal nucleophile aminohydrolases (Ntn hydrolases)"/>
    <property type="match status" value="1"/>
</dbReference>
<feature type="compositionally biased region" description="Pro residues" evidence="1">
    <location>
        <begin position="19"/>
        <end position="30"/>
    </location>
</feature>
<keyword evidence="2" id="KW-0732">Signal</keyword>
<dbReference type="Gene3D" id="3.60.60.10">
    <property type="entry name" value="Penicillin V Acylase, Chain A"/>
    <property type="match status" value="1"/>
</dbReference>
<dbReference type="CDD" id="cd01935">
    <property type="entry name" value="Ntn_CGH_like"/>
    <property type="match status" value="1"/>
</dbReference>
<dbReference type="PROSITE" id="PS51257">
    <property type="entry name" value="PROKAR_LIPOPROTEIN"/>
    <property type="match status" value="1"/>
</dbReference>
<dbReference type="InterPro" id="IPR005079">
    <property type="entry name" value="Peptidase_C45_hydrolase"/>
</dbReference>
<comment type="caution">
    <text evidence="4">The sequence shown here is derived from an EMBL/GenBank/DDBJ whole genome shotgun (WGS) entry which is preliminary data.</text>
</comment>
<reference evidence="5" key="1">
    <citation type="journal article" date="2019" name="Int. J. Syst. Evol. Microbiol.">
        <title>The Global Catalogue of Microorganisms (GCM) 10K type strain sequencing project: providing services to taxonomists for standard genome sequencing and annotation.</title>
        <authorList>
            <consortium name="The Broad Institute Genomics Platform"/>
            <consortium name="The Broad Institute Genome Sequencing Center for Infectious Disease"/>
            <person name="Wu L."/>
            <person name="Ma J."/>
        </authorList>
    </citation>
    <scope>NUCLEOTIDE SEQUENCE [LARGE SCALE GENOMIC DNA]</scope>
    <source>
        <strain evidence="5">ZS-22-S1</strain>
    </source>
</reference>